<comment type="caution">
    <text evidence="2">The sequence shown here is derived from an EMBL/GenBank/DDBJ whole genome shotgun (WGS) entry which is preliminary data.</text>
</comment>
<proteinExistence type="predicted"/>
<dbReference type="AlphaFoldDB" id="A0A5B7E5M4"/>
<dbReference type="Proteomes" id="UP000324222">
    <property type="component" value="Unassembled WGS sequence"/>
</dbReference>
<accession>A0A5B7E5M4</accession>
<keyword evidence="3" id="KW-1185">Reference proteome</keyword>
<name>A0A5B7E5M4_PORTR</name>
<evidence type="ECO:0000256" key="1">
    <source>
        <dbReference type="SAM" id="MobiDB-lite"/>
    </source>
</evidence>
<organism evidence="2 3">
    <name type="scientific">Portunus trituberculatus</name>
    <name type="common">Swimming crab</name>
    <name type="synonym">Neptunus trituberculatus</name>
    <dbReference type="NCBI Taxonomy" id="210409"/>
    <lineage>
        <taxon>Eukaryota</taxon>
        <taxon>Metazoa</taxon>
        <taxon>Ecdysozoa</taxon>
        <taxon>Arthropoda</taxon>
        <taxon>Crustacea</taxon>
        <taxon>Multicrustacea</taxon>
        <taxon>Malacostraca</taxon>
        <taxon>Eumalacostraca</taxon>
        <taxon>Eucarida</taxon>
        <taxon>Decapoda</taxon>
        <taxon>Pleocyemata</taxon>
        <taxon>Brachyura</taxon>
        <taxon>Eubrachyura</taxon>
        <taxon>Portunoidea</taxon>
        <taxon>Portunidae</taxon>
        <taxon>Portuninae</taxon>
        <taxon>Portunus</taxon>
    </lineage>
</organism>
<feature type="region of interest" description="Disordered" evidence="1">
    <location>
        <begin position="1"/>
        <end position="22"/>
    </location>
</feature>
<dbReference type="EMBL" id="VSRR010001933">
    <property type="protein sequence ID" value="MPC28563.1"/>
    <property type="molecule type" value="Genomic_DNA"/>
</dbReference>
<evidence type="ECO:0000313" key="2">
    <source>
        <dbReference type="EMBL" id="MPC28563.1"/>
    </source>
</evidence>
<protein>
    <submittedName>
        <fullName evidence="2">Uncharacterized protein</fullName>
    </submittedName>
</protein>
<gene>
    <name evidence="2" type="ORF">E2C01_021772</name>
</gene>
<sequence>MPGRRSGRGETAPHPPPSSDLDLWISGAGRATESSLEALEALTSLMSMLGWCCVAAGEVSFRSIEPECECAKLDTREALEEPGRGDRGARCPTHAMSSNTIASRACWASRYCSFARFRVSYHVLKQEVLSVASSQLRCITNPGRSKLTLTFSALRCVTLVMSSRSVKRKTCTSILVWGSRSRRSPWCSRCLARCSGQPGIGWVKLSSE</sequence>
<evidence type="ECO:0000313" key="3">
    <source>
        <dbReference type="Proteomes" id="UP000324222"/>
    </source>
</evidence>
<reference evidence="2 3" key="1">
    <citation type="submission" date="2019-05" db="EMBL/GenBank/DDBJ databases">
        <title>Another draft genome of Portunus trituberculatus and its Hox gene families provides insights of decapod evolution.</title>
        <authorList>
            <person name="Jeong J.-H."/>
            <person name="Song I."/>
            <person name="Kim S."/>
            <person name="Choi T."/>
            <person name="Kim D."/>
            <person name="Ryu S."/>
            <person name="Kim W."/>
        </authorList>
    </citation>
    <scope>NUCLEOTIDE SEQUENCE [LARGE SCALE GENOMIC DNA]</scope>
    <source>
        <tissue evidence="2">Muscle</tissue>
    </source>
</reference>